<evidence type="ECO:0000313" key="3">
    <source>
        <dbReference type="Proteomes" id="UP001055439"/>
    </source>
</evidence>
<dbReference type="AlphaFoldDB" id="A0A9E7GDB0"/>
<dbReference type="OrthoDB" id="1927968at2759"/>
<protein>
    <submittedName>
        <fullName evidence="2">Uncharacterized protein</fullName>
    </submittedName>
</protein>
<name>A0A9E7GDB0_9LILI</name>
<accession>A0A9E7GDB0</accession>
<organism evidence="2 3">
    <name type="scientific">Musa troglodytarum</name>
    <name type="common">fe'i banana</name>
    <dbReference type="NCBI Taxonomy" id="320322"/>
    <lineage>
        <taxon>Eukaryota</taxon>
        <taxon>Viridiplantae</taxon>
        <taxon>Streptophyta</taxon>
        <taxon>Embryophyta</taxon>
        <taxon>Tracheophyta</taxon>
        <taxon>Spermatophyta</taxon>
        <taxon>Magnoliopsida</taxon>
        <taxon>Liliopsida</taxon>
        <taxon>Zingiberales</taxon>
        <taxon>Musaceae</taxon>
        <taxon>Musa</taxon>
    </lineage>
</organism>
<feature type="region of interest" description="Disordered" evidence="1">
    <location>
        <begin position="53"/>
        <end position="98"/>
    </location>
</feature>
<dbReference type="EMBL" id="CP097508">
    <property type="protein sequence ID" value="URE10167.1"/>
    <property type="molecule type" value="Genomic_DNA"/>
</dbReference>
<gene>
    <name evidence="2" type="ORF">MUK42_24343</name>
</gene>
<evidence type="ECO:0000256" key="1">
    <source>
        <dbReference type="SAM" id="MobiDB-lite"/>
    </source>
</evidence>
<proteinExistence type="predicted"/>
<evidence type="ECO:0000313" key="2">
    <source>
        <dbReference type="EMBL" id="URE10167.1"/>
    </source>
</evidence>
<keyword evidence="3" id="KW-1185">Reference proteome</keyword>
<sequence>MSPFANSKTGIEQYSITEIDDRGKKASNLLDPVSPKQVTAHLAVRVDCKSDQNNMHAGVRPQIQSGDTFPLAAGSPNTDCGVESDSSASNHQLGKRAQPRQLFSDAKIDYKRASLRETNGLMGWGNSTSIVHYIILNNGNADCIYRISL</sequence>
<reference evidence="2" key="1">
    <citation type="submission" date="2022-05" db="EMBL/GenBank/DDBJ databases">
        <title>The Musa troglodytarum L. genome provides insights into the mechanism of non-climacteric behaviour and enrichment of carotenoids.</title>
        <authorList>
            <person name="Wang J."/>
        </authorList>
    </citation>
    <scope>NUCLEOTIDE SEQUENCE</scope>
    <source>
        <tissue evidence="2">Leaf</tissue>
    </source>
</reference>
<dbReference type="Proteomes" id="UP001055439">
    <property type="component" value="Chromosome 6"/>
</dbReference>